<organism evidence="2 3">
    <name type="scientific">Bonamia ostreae</name>
    <dbReference type="NCBI Taxonomy" id="126728"/>
    <lineage>
        <taxon>Eukaryota</taxon>
        <taxon>Sar</taxon>
        <taxon>Rhizaria</taxon>
        <taxon>Endomyxa</taxon>
        <taxon>Ascetosporea</taxon>
        <taxon>Haplosporida</taxon>
        <taxon>Bonamia</taxon>
    </lineage>
</organism>
<name>A0ABV2AQI1_9EUKA</name>
<reference evidence="2 3" key="1">
    <citation type="journal article" date="2024" name="BMC Biol.">
        <title>Comparative genomics of Ascetosporea gives new insight into the evolutionary basis for animal parasitism in Rhizaria.</title>
        <authorList>
            <person name="Hiltunen Thoren M."/>
            <person name="Onut-Brannstrom I."/>
            <person name="Alfjorden A."/>
            <person name="Peckova H."/>
            <person name="Swords F."/>
            <person name="Hooper C."/>
            <person name="Holzer A.S."/>
            <person name="Bass D."/>
            <person name="Burki F."/>
        </authorList>
    </citation>
    <scope>NUCLEOTIDE SEQUENCE [LARGE SCALE GENOMIC DNA]</scope>
    <source>
        <strain evidence="2">20-A016</strain>
    </source>
</reference>
<accession>A0ABV2AQI1</accession>
<dbReference type="InterPro" id="IPR058547">
    <property type="entry name" value="Pelota_N"/>
</dbReference>
<dbReference type="InterPro" id="IPR038069">
    <property type="entry name" value="Pelota/DOM34_N"/>
</dbReference>
<feature type="domain" description="eRF1/Pelota-like N-terminal" evidence="1">
    <location>
        <begin position="1"/>
        <end position="129"/>
    </location>
</feature>
<dbReference type="Gene3D" id="3.30.420.60">
    <property type="entry name" value="eRF1 domain 2"/>
    <property type="match status" value="1"/>
</dbReference>
<dbReference type="InterPro" id="IPR042226">
    <property type="entry name" value="eFR1_2_sf"/>
</dbReference>
<comment type="caution">
    <text evidence="2">The sequence shown here is derived from an EMBL/GenBank/DDBJ whole genome shotgun (WGS) entry which is preliminary data.</text>
</comment>
<keyword evidence="3" id="KW-1185">Reference proteome</keyword>
<dbReference type="Pfam" id="PF26356">
    <property type="entry name" value="Pelota_N"/>
    <property type="match status" value="1"/>
</dbReference>
<sequence length="195" mass="22413">MKKLYFKIDRKQSGVVGLIPENKEDIWHLYNLISIGDKIQAFTDRKVVSTAKTNPSTFRVRIRLKIQIESINVDLDACSLRLSGRNKTLSPHIQLEQYHTITLQLNQKFEIDKEHWDVLSKNRLKMALNNSANAELAVILMDNGSANLYLIAPNLTLHKATVNVAIPKKRNYSAKKHSAVFNLILRRSQNFTIKY</sequence>
<dbReference type="EMBL" id="JBDODL010001937">
    <property type="protein sequence ID" value="MES1921916.1"/>
    <property type="molecule type" value="Genomic_DNA"/>
</dbReference>
<dbReference type="PANTHER" id="PTHR10853:SF0">
    <property type="entry name" value="PROTEIN PELOTA HOMOLOG"/>
    <property type="match status" value="1"/>
</dbReference>
<protein>
    <recommendedName>
        <fullName evidence="1">eRF1/Pelota-like N-terminal domain-containing protein</fullName>
    </recommendedName>
</protein>
<proteinExistence type="predicted"/>
<dbReference type="Proteomes" id="UP001439008">
    <property type="component" value="Unassembled WGS sequence"/>
</dbReference>
<dbReference type="SUPFAM" id="SSF53137">
    <property type="entry name" value="Translational machinery components"/>
    <property type="match status" value="1"/>
</dbReference>
<dbReference type="Gene3D" id="2.30.30.870">
    <property type="entry name" value="Pelota, domain A"/>
    <property type="match status" value="1"/>
</dbReference>
<dbReference type="InterPro" id="IPR005140">
    <property type="entry name" value="eRF1_Pelota-like_N"/>
</dbReference>
<dbReference type="SMART" id="SM01194">
    <property type="entry name" value="eRF1_1"/>
    <property type="match status" value="1"/>
</dbReference>
<dbReference type="PANTHER" id="PTHR10853">
    <property type="entry name" value="PELOTA"/>
    <property type="match status" value="1"/>
</dbReference>
<dbReference type="InterPro" id="IPR004405">
    <property type="entry name" value="TF_pelota"/>
</dbReference>
<evidence type="ECO:0000259" key="1">
    <source>
        <dbReference type="SMART" id="SM01194"/>
    </source>
</evidence>
<evidence type="ECO:0000313" key="2">
    <source>
        <dbReference type="EMBL" id="MES1921916.1"/>
    </source>
</evidence>
<evidence type="ECO:0000313" key="3">
    <source>
        <dbReference type="Proteomes" id="UP001439008"/>
    </source>
</evidence>
<gene>
    <name evidence="2" type="ORF">MHBO_003444</name>
</gene>
<dbReference type="SUPFAM" id="SSF159065">
    <property type="entry name" value="Dom34/Pelota N-terminal domain-like"/>
    <property type="match status" value="1"/>
</dbReference>